<sequence length="69" mass="8180">MELLFGYQCVSCNRFWSCQVAPEQNYAIIAKVCPVCLPNTMRKLAPSELERRIEIERRWMREERTQSVA</sequence>
<dbReference type="Proteomes" id="UP000024435">
    <property type="component" value="Segment"/>
</dbReference>
<dbReference type="RefSeq" id="YP_009031581.1">
    <property type="nucleotide sequence ID" value="NC_024138.1"/>
</dbReference>
<organism evidence="1 2">
    <name type="scientific">Mycobacterium phage MosMoris</name>
    <dbReference type="NCBI Taxonomy" id="1471542"/>
    <lineage>
        <taxon>Viruses</taxon>
        <taxon>Duplodnaviria</taxon>
        <taxon>Heunggongvirae</taxon>
        <taxon>Uroviricota</taxon>
        <taxon>Caudoviricetes</taxon>
        <taxon>Marvinvirus</taxon>
        <taxon>Marvinvirus mosmoris</taxon>
    </lineage>
</organism>
<keyword evidence="2" id="KW-1185">Reference proteome</keyword>
<dbReference type="GeneID" id="19487509"/>
<gene>
    <name evidence="1" type="primary">71</name>
    <name evidence="1" type="ORF">PBI_MOSMORIS_71</name>
</gene>
<dbReference type="KEGG" id="vg:19487509"/>
<reference evidence="1 2" key="1">
    <citation type="submission" date="2014-03" db="EMBL/GenBank/DDBJ databases">
        <authorList>
            <person name="Bragg J."/>
            <person name="Dehn A."/>
            <person name="Hefner M."/>
            <person name="McHugh D."/>
            <person name="Petersen P."/>
            <person name="Zeba F."/>
            <person name="Zegers G.P."/>
            <person name="Page S.T."/>
            <person name="Bradley K.W."/>
            <person name="Clarke D.Q."/>
            <person name="Lewis M.F."/>
            <person name="Barker L.P."/>
            <person name="Bailey C."/>
            <person name="Asai D.J."/>
            <person name="Garber M.L."/>
            <person name="Bowman C.A."/>
            <person name="Russell D.A."/>
            <person name="Pope W.H."/>
            <person name="Jacobs-Sera D."/>
            <person name="Hendrix R.W."/>
            <person name="Hatfull G.F."/>
        </authorList>
    </citation>
    <scope>NUCLEOTIDE SEQUENCE [LARGE SCALE GENOMIC DNA]</scope>
</reference>
<evidence type="ECO:0000313" key="1">
    <source>
        <dbReference type="EMBL" id="AHY84145.1"/>
    </source>
</evidence>
<dbReference type="EMBL" id="KJ538721">
    <property type="protein sequence ID" value="AHY84145.1"/>
    <property type="molecule type" value="Genomic_DNA"/>
</dbReference>
<name>A0A023ZY83_9CAUD</name>
<proteinExistence type="predicted"/>
<evidence type="ECO:0000313" key="2">
    <source>
        <dbReference type="Proteomes" id="UP000024435"/>
    </source>
</evidence>
<accession>A0A023ZY83</accession>
<protein>
    <submittedName>
        <fullName evidence="1">Uncharacterized protein</fullName>
    </submittedName>
</protein>